<proteinExistence type="predicted"/>
<dbReference type="EMBL" id="WJXA01000008">
    <property type="protein sequence ID" value="KAF7135656.1"/>
    <property type="molecule type" value="Genomic_DNA"/>
</dbReference>
<keyword evidence="2 4" id="KW-0863">Zinc-finger</keyword>
<dbReference type="Pfam" id="PF04434">
    <property type="entry name" value="SWIM"/>
    <property type="match status" value="1"/>
</dbReference>
<keyword evidence="10" id="KW-1185">Reference proteome</keyword>
<feature type="domain" description="WRKY" evidence="7">
    <location>
        <begin position="127"/>
        <end position="202"/>
    </location>
</feature>
<dbReference type="InterPro" id="IPR003657">
    <property type="entry name" value="WRKY_dom"/>
</dbReference>
<dbReference type="SMART" id="SM00575">
    <property type="entry name" value="ZnF_PMZ"/>
    <property type="match status" value="1"/>
</dbReference>
<dbReference type="Pfam" id="PF10551">
    <property type="entry name" value="MULE"/>
    <property type="match status" value="1"/>
</dbReference>
<dbReference type="InterPro" id="IPR006564">
    <property type="entry name" value="Znf_PMZ"/>
</dbReference>
<evidence type="ECO:0000256" key="5">
    <source>
        <dbReference type="SAM" id="Coils"/>
    </source>
</evidence>
<dbReference type="AlphaFoldDB" id="A0A834LH65"/>
<name>A0A834LH65_RHOSS</name>
<dbReference type="PROSITE" id="PS50811">
    <property type="entry name" value="WRKY"/>
    <property type="match status" value="1"/>
</dbReference>
<evidence type="ECO:0000256" key="6">
    <source>
        <dbReference type="SAM" id="MobiDB-lite"/>
    </source>
</evidence>
<evidence type="ECO:0008006" key="11">
    <source>
        <dbReference type="Google" id="ProtNLM"/>
    </source>
</evidence>
<dbReference type="PROSITE" id="PS50966">
    <property type="entry name" value="ZF_SWIM"/>
    <property type="match status" value="1"/>
</dbReference>
<feature type="region of interest" description="Disordered" evidence="6">
    <location>
        <begin position="38"/>
        <end position="88"/>
    </location>
</feature>
<dbReference type="OrthoDB" id="2348750at2759"/>
<dbReference type="PANTHER" id="PTHR47718">
    <property type="entry name" value="OS01G0519700 PROTEIN"/>
    <property type="match status" value="1"/>
</dbReference>
<dbReference type="InterPro" id="IPR004330">
    <property type="entry name" value="FAR1_DNA_bnd_dom"/>
</dbReference>
<evidence type="ECO:0000259" key="8">
    <source>
        <dbReference type="PROSITE" id="PS50966"/>
    </source>
</evidence>
<dbReference type="GO" id="GO:0008270">
    <property type="term" value="F:zinc ion binding"/>
    <property type="evidence" value="ECO:0007669"/>
    <property type="project" value="UniProtKB-KW"/>
</dbReference>
<dbReference type="InterPro" id="IPR007527">
    <property type="entry name" value="Znf_SWIM"/>
</dbReference>
<evidence type="ECO:0000256" key="2">
    <source>
        <dbReference type="ARBA" id="ARBA00022771"/>
    </source>
</evidence>
<evidence type="ECO:0000256" key="3">
    <source>
        <dbReference type="ARBA" id="ARBA00022833"/>
    </source>
</evidence>
<dbReference type="GO" id="GO:0003700">
    <property type="term" value="F:DNA-binding transcription factor activity"/>
    <property type="evidence" value="ECO:0007669"/>
    <property type="project" value="InterPro"/>
</dbReference>
<feature type="domain" description="SWIM-type" evidence="8">
    <location>
        <begin position="603"/>
        <end position="639"/>
    </location>
</feature>
<accession>A0A834LH65</accession>
<evidence type="ECO:0000256" key="4">
    <source>
        <dbReference type="PROSITE-ProRule" id="PRU00325"/>
    </source>
</evidence>
<dbReference type="Proteomes" id="UP000626092">
    <property type="component" value="Unassembled WGS sequence"/>
</dbReference>
<evidence type="ECO:0000313" key="10">
    <source>
        <dbReference type="Proteomes" id="UP000626092"/>
    </source>
</evidence>
<dbReference type="GO" id="GO:0043565">
    <property type="term" value="F:sequence-specific DNA binding"/>
    <property type="evidence" value="ECO:0007669"/>
    <property type="project" value="InterPro"/>
</dbReference>
<dbReference type="Pfam" id="PF03101">
    <property type="entry name" value="FAR1"/>
    <property type="match status" value="1"/>
</dbReference>
<reference evidence="9" key="1">
    <citation type="submission" date="2019-11" db="EMBL/GenBank/DDBJ databases">
        <authorList>
            <person name="Liu Y."/>
            <person name="Hou J."/>
            <person name="Li T.-Q."/>
            <person name="Guan C.-H."/>
            <person name="Wu X."/>
            <person name="Wu H.-Z."/>
            <person name="Ling F."/>
            <person name="Zhang R."/>
            <person name="Shi X.-G."/>
            <person name="Ren J.-P."/>
            <person name="Chen E.-F."/>
            <person name="Sun J.-M."/>
        </authorList>
    </citation>
    <scope>NUCLEOTIDE SEQUENCE</scope>
    <source>
        <strain evidence="9">Adult_tree_wgs_1</strain>
        <tissue evidence="9">Leaves</tissue>
    </source>
</reference>
<feature type="region of interest" description="Disordered" evidence="6">
    <location>
        <begin position="1"/>
        <end position="22"/>
    </location>
</feature>
<evidence type="ECO:0000256" key="1">
    <source>
        <dbReference type="ARBA" id="ARBA00022723"/>
    </source>
</evidence>
<keyword evidence="3" id="KW-0862">Zinc</keyword>
<sequence length="1230" mass="140068">MDKIRAATTKPDMAKGKPSLEEEEAVSMASYMFEAEMEPEEISSVNETPMFRPPPPPQRMLSLDDIPLVSPSPSSPSPSQPCVESGNSTQRLLTPQVKAELIPKIGQQFDNLDKVFEFYNNYAKEAGFSLRIFSSKTNKNKETIRKEYVCYKEGVRKNSKANNRRRGLTREGCRAKLSVVKNRLGEGFVVKQFVEVHNHELTTPKKVHLLKSHRRVSDAQKSLSQQLSAANVPPCQQMSFFEVQSGGFENIGFTRRDLYNYGRDKKAFVGGHDANMLYEHFERKKAKNPDFMFTFERDDEDRMTHCFWADATSRKSYKYFGDVVVFDTTYNTNKYCLIFAPLLGVNHHGQTTLFGCAFLSDESSDSFEWLLKEFLKAMPGPPPKIIITDQCLAMTKAIACVLPTTFHRFCIWHIVSKFSEKIGALAYKQYYEDFKKCIWNSESPEEFEAIWIDLVRKSMLSNNEWLQGKYEIRERWVPAFTKHIFSAHMTSSQRAEISHSFFKRYVSLDNTMLDFVTRFNSALSRLRHNELDLDHKDVNERPIMKTSYLMEKRMSEIYTLAIFKKFQEEIFQIGAYVLTLTHEDEHRCVWEVQREEMEASRARKVSVDKLSNHVTCSCKMFEFDGIPCRHMLACLSRMQIRELPTKYILQRWTKTAKADRVMDDLGSGVKEICDRSVFVRRKGLFEQAHDVIEYGVLDEEGTEVVSKHLSLAKKEVALMRSAWNGGSTSHTQVAVSLGSQYCFKEPLKVRAKGCGKRLKGGKEKTVKKRTTWVCGYGDGNGKAIERYKVLIGDGIPHLQGGPSIMLLKWEEEDEVDIFNYRMNSENEIKMVQVTEQVDTHEDAQVVAESKIYKLTHGLDAKVVGEEQKYTKDQHFGRNGGGGVGEDLGVDTAHPTIEEDEEDDEGAGLIPRRRVPTEGFLTVPDINQLAPEAVPPPLVRPDAVKSAFDLFHRRVNVPLAYDLAAHFQAHDAAVALTNLTSAEVFADLQDDSLISLGTPQVGYVTGNFAEGSSSLAGGVISQQHAEASTSHRQEVVEDDSDVRVVEPPVTNEEEEVLSNEAFFGQFRLTRDETSFLSFIRDRFPYTFFKIRGLYSLTMGRMQLQCLHHFLMSIKEIRVCDLDLRQIEEIGQTVQNFDKLGLDIWWVYKELDAAKIMRENDKLWRHCEGAKAALGEAQAALAKAQDAVAAAEAVVEERRLVYERMAEEARLGDRLIDVPLCDTDPFLKKVFG</sequence>
<organism evidence="9 10">
    <name type="scientific">Rhododendron simsii</name>
    <name type="common">Sims's rhododendron</name>
    <dbReference type="NCBI Taxonomy" id="118357"/>
    <lineage>
        <taxon>Eukaryota</taxon>
        <taxon>Viridiplantae</taxon>
        <taxon>Streptophyta</taxon>
        <taxon>Embryophyta</taxon>
        <taxon>Tracheophyta</taxon>
        <taxon>Spermatophyta</taxon>
        <taxon>Magnoliopsida</taxon>
        <taxon>eudicotyledons</taxon>
        <taxon>Gunneridae</taxon>
        <taxon>Pentapetalae</taxon>
        <taxon>asterids</taxon>
        <taxon>Ericales</taxon>
        <taxon>Ericaceae</taxon>
        <taxon>Ericoideae</taxon>
        <taxon>Rhodoreae</taxon>
        <taxon>Rhododendron</taxon>
    </lineage>
</organism>
<evidence type="ECO:0000313" key="9">
    <source>
        <dbReference type="EMBL" id="KAF7135656.1"/>
    </source>
</evidence>
<gene>
    <name evidence="9" type="ORF">RHSIM_Rhsim08G0146600</name>
</gene>
<keyword evidence="5" id="KW-0175">Coiled coil</keyword>
<feature type="coiled-coil region" evidence="5">
    <location>
        <begin position="1165"/>
        <end position="1192"/>
    </location>
</feature>
<dbReference type="InterPro" id="IPR018289">
    <property type="entry name" value="MULE_transposase_dom"/>
</dbReference>
<protein>
    <recommendedName>
        <fullName evidence="11">Protein FAR1-RELATED SEQUENCE</fullName>
    </recommendedName>
</protein>
<evidence type="ECO:0000259" key="7">
    <source>
        <dbReference type="PROSITE" id="PS50811"/>
    </source>
</evidence>
<comment type="caution">
    <text evidence="9">The sequence shown here is derived from an EMBL/GenBank/DDBJ whole genome shotgun (WGS) entry which is preliminary data.</text>
</comment>
<keyword evidence="1" id="KW-0479">Metal-binding</keyword>